<dbReference type="GO" id="GO:0006974">
    <property type="term" value="P:DNA damage response"/>
    <property type="evidence" value="ECO:0007669"/>
    <property type="project" value="TreeGrafter"/>
</dbReference>
<dbReference type="SMART" id="SM00506">
    <property type="entry name" value="A1pp"/>
    <property type="match status" value="1"/>
</dbReference>
<evidence type="ECO:0000256" key="2">
    <source>
        <dbReference type="ARBA" id="ARBA00049015"/>
    </source>
</evidence>
<dbReference type="NCBIfam" id="NF001664">
    <property type="entry name" value="PRK00431.1-6"/>
    <property type="match status" value="1"/>
</dbReference>
<dbReference type="RefSeq" id="XP_040493901.1">
    <property type="nucleotide sequence ID" value="XM_040637967.1"/>
</dbReference>
<dbReference type="CTD" id="140733"/>
<dbReference type="GO" id="GO:0140291">
    <property type="term" value="P:peptidyl-glutamate ADP-deribosylation"/>
    <property type="evidence" value="ECO:0007669"/>
    <property type="project" value="TreeGrafter"/>
</dbReference>
<dbReference type="GO" id="GO:0042278">
    <property type="term" value="P:purine nucleoside metabolic process"/>
    <property type="evidence" value="ECO:0007669"/>
    <property type="project" value="TreeGrafter"/>
</dbReference>
<feature type="region of interest" description="Disordered" evidence="4">
    <location>
        <begin position="242"/>
        <end position="431"/>
    </location>
</feature>
<keyword evidence="1" id="KW-0378">Hydrolase</keyword>
<proteinExistence type="inferred from homology"/>
<dbReference type="InterPro" id="IPR043472">
    <property type="entry name" value="Macro_dom-like"/>
</dbReference>
<organism evidence="6 7">
    <name type="scientific">Ursus maritimus</name>
    <name type="common">Polar bear</name>
    <name type="synonym">Thalarctos maritimus</name>
    <dbReference type="NCBI Taxonomy" id="29073"/>
    <lineage>
        <taxon>Eukaryota</taxon>
        <taxon>Metazoa</taxon>
        <taxon>Chordata</taxon>
        <taxon>Craniata</taxon>
        <taxon>Vertebrata</taxon>
        <taxon>Euteleostomi</taxon>
        <taxon>Mammalia</taxon>
        <taxon>Eutheria</taxon>
        <taxon>Laurasiatheria</taxon>
        <taxon>Carnivora</taxon>
        <taxon>Caniformia</taxon>
        <taxon>Ursidae</taxon>
        <taxon>Ursus</taxon>
    </lineage>
</organism>
<dbReference type="AlphaFoldDB" id="A0A8M1GE16"/>
<feature type="compositionally biased region" description="Basic and acidic residues" evidence="4">
    <location>
        <begin position="251"/>
        <end position="261"/>
    </location>
</feature>
<dbReference type="PROSITE" id="PS51154">
    <property type="entry name" value="MACRO"/>
    <property type="match status" value="1"/>
</dbReference>
<comment type="similarity">
    <text evidence="3">Belongs to the MacroD-type family. MacroD1/2-like subfamily.</text>
</comment>
<evidence type="ECO:0000256" key="4">
    <source>
        <dbReference type="SAM" id="MobiDB-lite"/>
    </source>
</evidence>
<dbReference type="SUPFAM" id="SSF52949">
    <property type="entry name" value="Macro domain-like"/>
    <property type="match status" value="1"/>
</dbReference>
<dbReference type="Pfam" id="PF01661">
    <property type="entry name" value="Macro"/>
    <property type="match status" value="1"/>
</dbReference>
<reference evidence="7" key="1">
    <citation type="submission" date="2025-08" db="UniProtKB">
        <authorList>
            <consortium name="RefSeq"/>
        </authorList>
    </citation>
    <scope>IDENTIFICATION</scope>
    <source>
        <tissue evidence="7">Whole blood</tissue>
    </source>
</reference>
<dbReference type="GO" id="GO:0140293">
    <property type="term" value="F:ADP-ribosylglutamate hydrolase activity"/>
    <property type="evidence" value="ECO:0007669"/>
    <property type="project" value="TreeGrafter"/>
</dbReference>
<feature type="compositionally biased region" description="Basic and acidic residues" evidence="4">
    <location>
        <begin position="382"/>
        <end position="392"/>
    </location>
</feature>
<feature type="region of interest" description="Disordered" evidence="4">
    <location>
        <begin position="48"/>
        <end position="67"/>
    </location>
</feature>
<evidence type="ECO:0000256" key="3">
    <source>
        <dbReference type="ARBA" id="ARBA00093460"/>
    </source>
</evidence>
<dbReference type="InterPro" id="IPR002589">
    <property type="entry name" value="Macro_dom"/>
</dbReference>
<dbReference type="GeneID" id="103680541"/>
<comment type="catalytic activity">
    <reaction evidence="2">
        <text>alpha-NAD(+) + H2O = ADP-D-ribose + nicotinamide + H(+)</text>
        <dbReference type="Rhea" id="RHEA:68792"/>
        <dbReference type="ChEBI" id="CHEBI:15377"/>
        <dbReference type="ChEBI" id="CHEBI:15378"/>
        <dbReference type="ChEBI" id="CHEBI:17154"/>
        <dbReference type="ChEBI" id="CHEBI:57967"/>
        <dbReference type="ChEBI" id="CHEBI:77017"/>
    </reaction>
</comment>
<dbReference type="FunFam" id="3.40.220.10:FF:000003">
    <property type="entry name" value="O-acetyl-ADP-ribose deacetylase MACROD2"/>
    <property type="match status" value="1"/>
</dbReference>
<feature type="compositionally biased region" description="Basic and acidic residues" evidence="4">
    <location>
        <begin position="324"/>
        <end position="344"/>
    </location>
</feature>
<dbReference type="PANTHER" id="PTHR11106:SF104">
    <property type="entry name" value="ADP-RIBOSE GLYCOHYDROLASE MACROD2"/>
    <property type="match status" value="1"/>
</dbReference>
<dbReference type="CDD" id="cd02908">
    <property type="entry name" value="Macro_OAADPr_deacetylase"/>
    <property type="match status" value="1"/>
</dbReference>
<feature type="domain" description="Macro" evidence="5">
    <location>
        <begin position="59"/>
        <end position="240"/>
    </location>
</feature>
<evidence type="ECO:0000259" key="5">
    <source>
        <dbReference type="PROSITE" id="PS51154"/>
    </source>
</evidence>
<evidence type="ECO:0000313" key="7">
    <source>
        <dbReference type="RefSeq" id="XP_040493901.1"/>
    </source>
</evidence>
<keyword evidence="6" id="KW-1185">Reference proteome</keyword>
<feature type="compositionally biased region" description="Polar residues" evidence="4">
    <location>
        <begin position="398"/>
        <end position="431"/>
    </location>
</feature>
<dbReference type="GO" id="GO:0005654">
    <property type="term" value="C:nucleoplasm"/>
    <property type="evidence" value="ECO:0007669"/>
    <property type="project" value="TreeGrafter"/>
</dbReference>
<gene>
    <name evidence="7" type="primary">MACROD2</name>
</gene>
<evidence type="ECO:0000256" key="1">
    <source>
        <dbReference type="ARBA" id="ARBA00022801"/>
    </source>
</evidence>
<dbReference type="PANTHER" id="PTHR11106">
    <property type="entry name" value="GANGLIOSIDE INDUCED DIFFERENTIATION ASSOCIATED PROTEIN 2-RELATED"/>
    <property type="match status" value="1"/>
</dbReference>
<sequence length="431" mass="47763">MYPSNKKKKVWREEKERLLKMTLEERRKEYIRDYVPLNTILSWKEEMKGKSQNDEENTQETSQVKKSLSEKVSLYRGDITLLEVDAIVNAANASLLGGGGVDGCIHRAAGPCLLAECRNLNGCETGHAKITCGYDLPAKYVIHTVGPIARGHINGSHKDDLANCYKSSLKLMKENNIRSVAFPCISTGIYGFPNEPASVIALSTIKEWLAKNHHEVDRIIFCVFLEVDFKIYKKKMSEFFPADDNNEEEGVDMKEDSEGLEPKGLSPPHKKSKAKKPECSKDSSEDENGPEEKQSTEETEGQSQGADGVSAATGPSPASEEAVEFCKDEGQEHDSMKNEMKIEADSQGSYMETEELLPNQEGATTVEQPEVIPLADDQEDKEGERAQGEDTPRVPVQSEGSGYTENSPNTDVEMNSQVDSVNDPTESQQED</sequence>
<evidence type="ECO:0000313" key="6">
    <source>
        <dbReference type="Proteomes" id="UP000261680"/>
    </source>
</evidence>
<accession>A0A8M1GE16</accession>
<protein>
    <submittedName>
        <fullName evidence="7">ADP-ribose glycohydrolase MACROD2 isoform X2</fullName>
    </submittedName>
</protein>
<dbReference type="Proteomes" id="UP000261680">
    <property type="component" value="Unplaced"/>
</dbReference>
<name>A0A8M1GE16_URSMA</name>
<dbReference type="Gene3D" id="3.40.220.10">
    <property type="entry name" value="Leucine Aminopeptidase, subunit E, domain 1"/>
    <property type="match status" value="1"/>
</dbReference>